<dbReference type="AlphaFoldDB" id="A0A183E1G4"/>
<dbReference type="EMBL" id="UYRT01081674">
    <property type="protein sequence ID" value="VDN24806.1"/>
    <property type="molecule type" value="Genomic_DNA"/>
</dbReference>
<reference evidence="1 2" key="2">
    <citation type="submission" date="2018-11" db="EMBL/GenBank/DDBJ databases">
        <authorList>
            <consortium name="Pathogen Informatics"/>
        </authorList>
    </citation>
    <scope>NUCLEOTIDE SEQUENCE [LARGE SCALE GENOMIC DNA]</scope>
</reference>
<dbReference type="WBParaSite" id="GPUH_0001482401-mRNA-1">
    <property type="protein sequence ID" value="GPUH_0001482401-mRNA-1"/>
    <property type="gene ID" value="GPUH_0001482401"/>
</dbReference>
<reference evidence="3" key="1">
    <citation type="submission" date="2016-06" db="UniProtKB">
        <authorList>
            <consortium name="WormBaseParasite"/>
        </authorList>
    </citation>
    <scope>IDENTIFICATION</scope>
</reference>
<sequence>MNELEIDVLGVSSESDQEGDAVNYNAGDILFAFLRYLASEQFAHAKCIHFGLGGMSRQGQRLVASVLTRFDQWAALHAVAFSAFHHLAVTAEFTSLHIVSEDRGTGRRAWDFGESDVPIIVSVETRYRKGLSLHRISTVLKKWSNVDEIMIRGTKPEQLLISCAGSIAARQRLHRILLMDRKQLFDAIRNDTMPQQKWSNVDEIMIRGTKPEQLLISCAGSIAARQRLHRILLMDRKQLFDAIRNDTMPQQVRHEAL</sequence>
<name>A0A183E1G4_9BILA</name>
<proteinExistence type="predicted"/>
<evidence type="ECO:0000313" key="1">
    <source>
        <dbReference type="EMBL" id="VDN24806.1"/>
    </source>
</evidence>
<evidence type="ECO:0000313" key="3">
    <source>
        <dbReference type="WBParaSite" id="GPUH_0001482401-mRNA-1"/>
    </source>
</evidence>
<accession>A0A183E1G4</accession>
<keyword evidence="2" id="KW-1185">Reference proteome</keyword>
<dbReference type="Proteomes" id="UP000271098">
    <property type="component" value="Unassembled WGS sequence"/>
</dbReference>
<gene>
    <name evidence="1" type="ORF">GPUH_LOCUS14806</name>
</gene>
<evidence type="ECO:0000313" key="2">
    <source>
        <dbReference type="Proteomes" id="UP000271098"/>
    </source>
</evidence>
<organism evidence="3">
    <name type="scientific">Gongylonema pulchrum</name>
    <dbReference type="NCBI Taxonomy" id="637853"/>
    <lineage>
        <taxon>Eukaryota</taxon>
        <taxon>Metazoa</taxon>
        <taxon>Ecdysozoa</taxon>
        <taxon>Nematoda</taxon>
        <taxon>Chromadorea</taxon>
        <taxon>Rhabditida</taxon>
        <taxon>Spirurina</taxon>
        <taxon>Spiruromorpha</taxon>
        <taxon>Spiruroidea</taxon>
        <taxon>Gongylonematidae</taxon>
        <taxon>Gongylonema</taxon>
    </lineage>
</organism>
<protein>
    <submittedName>
        <fullName evidence="3">Usp domain-containing protein</fullName>
    </submittedName>
</protein>